<proteinExistence type="predicted"/>
<protein>
    <recommendedName>
        <fullName evidence="4">TonB C-terminal domain-containing protein</fullName>
    </recommendedName>
</protein>
<name>A0AA41ZBM4_9SPHN</name>
<sequence length="135" mass="14420">MILLAALLLQLQAPPAPAPAPVIAPPPADWTQLPDLPLARHWPSGASLSPFVQAEVAAGRCAAAQRGSDGYVLRVDLAVLIDNAGTVRRIVPRAIGCPTVEQYSAGIVSRVTRDNVPTPQSDTWYRTALTFSWKD</sequence>
<comment type="caution">
    <text evidence="2">The sequence shown here is derived from an EMBL/GenBank/DDBJ whole genome shotgun (WGS) entry which is preliminary data.</text>
</comment>
<reference evidence="2" key="1">
    <citation type="submission" date="2022-06" db="EMBL/GenBank/DDBJ databases">
        <title>Sphingomonas sp. nov. isolated from rhizosphere soil of tomato.</title>
        <authorList>
            <person name="Dong H."/>
            <person name="Gao R."/>
        </authorList>
    </citation>
    <scope>NUCLEOTIDE SEQUENCE</scope>
    <source>
        <strain evidence="2">MMSM24</strain>
    </source>
</reference>
<gene>
    <name evidence="2" type="ORF">NEE01_16280</name>
</gene>
<dbReference type="AlphaFoldDB" id="A0AA41ZBM4"/>
<accession>A0AA41ZBM4</accession>
<keyword evidence="3" id="KW-1185">Reference proteome</keyword>
<evidence type="ECO:0000313" key="3">
    <source>
        <dbReference type="Proteomes" id="UP001165565"/>
    </source>
</evidence>
<dbReference type="Proteomes" id="UP001165565">
    <property type="component" value="Unassembled WGS sequence"/>
</dbReference>
<feature type="signal peptide" evidence="1">
    <location>
        <begin position="1"/>
        <end position="18"/>
    </location>
</feature>
<organism evidence="2 3">
    <name type="scientific">Sphingomonas lycopersici</name>
    <dbReference type="NCBI Taxonomy" id="2951807"/>
    <lineage>
        <taxon>Bacteria</taxon>
        <taxon>Pseudomonadati</taxon>
        <taxon>Pseudomonadota</taxon>
        <taxon>Alphaproteobacteria</taxon>
        <taxon>Sphingomonadales</taxon>
        <taxon>Sphingomonadaceae</taxon>
        <taxon>Sphingomonas</taxon>
    </lineage>
</organism>
<dbReference type="EMBL" id="JANFAV010000012">
    <property type="protein sequence ID" value="MCW6536337.1"/>
    <property type="molecule type" value="Genomic_DNA"/>
</dbReference>
<keyword evidence="1" id="KW-0732">Signal</keyword>
<dbReference type="RefSeq" id="WP_265269763.1">
    <property type="nucleotide sequence ID" value="NZ_JANFAU010000004.1"/>
</dbReference>
<evidence type="ECO:0000313" key="2">
    <source>
        <dbReference type="EMBL" id="MCW6536337.1"/>
    </source>
</evidence>
<evidence type="ECO:0008006" key="4">
    <source>
        <dbReference type="Google" id="ProtNLM"/>
    </source>
</evidence>
<feature type="chain" id="PRO_5041380528" description="TonB C-terminal domain-containing protein" evidence="1">
    <location>
        <begin position="19"/>
        <end position="135"/>
    </location>
</feature>
<evidence type="ECO:0000256" key="1">
    <source>
        <dbReference type="SAM" id="SignalP"/>
    </source>
</evidence>